<sequence>MARKPNIGAMLDGLFAGSLGTTIVLTGNRDTGKVQCAVFHDAFGEHPMRFSNSGDASTVLENILTSIPSAMAADLDEAPAPKPTPKAPAKTRRRDDDVI</sequence>
<evidence type="ECO:0000313" key="2">
    <source>
        <dbReference type="EMBL" id="AGH31489.1"/>
    </source>
</evidence>
<accession>M4QT06</accession>
<dbReference type="EMBL" id="HQ632859">
    <property type="protein sequence ID" value="AGH31489.1"/>
    <property type="molecule type" value="Genomic_DNA"/>
</dbReference>
<feature type="region of interest" description="Disordered" evidence="1">
    <location>
        <begin position="72"/>
        <end position="99"/>
    </location>
</feature>
<dbReference type="KEGG" id="vg:15011522"/>
<evidence type="ECO:0000256" key="1">
    <source>
        <dbReference type="SAM" id="MobiDB-lite"/>
    </source>
</evidence>
<dbReference type="RefSeq" id="YP_007674949.1">
    <property type="nucleotide sequence ID" value="NC_020853.1"/>
</dbReference>
<proteinExistence type="predicted"/>
<gene>
    <name evidence="2" type="ORF">LOKG_00053</name>
</gene>
<name>M4QT06_9CAUD</name>
<reference evidence="2 3" key="1">
    <citation type="submission" date="2010-10" db="EMBL/GenBank/DDBJ databases">
        <title>The Genome Sequence of Loktanella phage pCB2051-A.</title>
        <authorList>
            <consortium name="The Broad Institute Genome Sequencing Platform"/>
            <person name="Henn M.R."/>
            <person name="Buchan A."/>
            <person name="Levin J."/>
            <person name="Malboeuf C."/>
            <person name="Casali M."/>
            <person name="Russ C."/>
            <person name="Lennon N."/>
            <person name="Chapman S.B."/>
            <person name="Erlich R."/>
            <person name="Young S.K."/>
            <person name="Yandava C."/>
            <person name="Zeng Q."/>
            <person name="Alvarado L."/>
            <person name="Anderson S."/>
            <person name="Berlin A."/>
            <person name="Chen Z."/>
            <person name="Freedman E."/>
            <person name="Gellesch M."/>
            <person name="Goldberg J."/>
            <person name="Green L."/>
            <person name="Griggs A."/>
            <person name="Gujja S."/>
            <person name="Heilman E.R."/>
            <person name="Heiman D."/>
            <person name="Hollinger A."/>
            <person name="Howarth C."/>
            <person name="Larson L."/>
            <person name="Mehta T."/>
            <person name="Pearson M."/>
            <person name="Roberts A."/>
            <person name="Ryan E."/>
            <person name="Saif S."/>
            <person name="Shea T."/>
            <person name="Shenoy N."/>
            <person name="Sisk P."/>
            <person name="Stolte C."/>
            <person name="Sykes S."/>
            <person name="White J."/>
            <person name="Haas B."/>
            <person name="Nusbaum C."/>
            <person name="Birren B."/>
        </authorList>
    </citation>
    <scope>NUCLEOTIDE SEQUENCE [LARGE SCALE GENOMIC DNA]</scope>
    <source>
        <strain evidence="3">pCB2051-A</strain>
    </source>
</reference>
<dbReference type="Proteomes" id="UP000201389">
    <property type="component" value="Segment"/>
</dbReference>
<organism evidence="2 3">
    <name type="scientific">Loktanella phage pCB2051-A</name>
    <dbReference type="NCBI Taxonomy" id="754044"/>
    <lineage>
        <taxon>Viruses</taxon>
        <taxon>Duplodnaviria</taxon>
        <taxon>Heunggongvirae</taxon>
        <taxon>Uroviricota</taxon>
        <taxon>Caudoviricetes</taxon>
        <taxon>Casjensviridae</taxon>
        <taxon>Broinstvirus</taxon>
        <taxon>Broinstvirus pCB2051A</taxon>
    </lineage>
</organism>
<keyword evidence="3" id="KW-1185">Reference proteome</keyword>
<dbReference type="GeneID" id="15011522"/>
<evidence type="ECO:0000313" key="3">
    <source>
        <dbReference type="Proteomes" id="UP000201389"/>
    </source>
</evidence>
<protein>
    <submittedName>
        <fullName evidence="2">Uncharacterized protein</fullName>
    </submittedName>
</protein>